<dbReference type="VEuPathDB" id="VectorBase:AGAMI1_008168"/>
<reference evidence="1" key="5">
    <citation type="submission" date="2011-05" db="EMBL/GenBank/DDBJ databases">
        <authorList>
            <consortium name="VectorBase"/>
        </authorList>
    </citation>
    <scope>NUCLEOTIDE SEQUENCE</scope>
    <source>
        <strain evidence="1">PEST</strain>
    </source>
</reference>
<feature type="non-terminal residue" evidence="1">
    <location>
        <position position="57"/>
    </location>
</feature>
<dbReference type="HOGENOM" id="CLU_3002340_0_0_1"/>
<dbReference type="EMBL" id="AAAB01008818">
    <property type="protein sequence ID" value="EAU77496.1"/>
    <property type="molecule type" value="Genomic_DNA"/>
</dbReference>
<accession>A0NBY5</accession>
<reference evidence="1" key="2">
    <citation type="submission" date="2002-03" db="EMBL/GenBank/DDBJ databases">
        <authorList>
            <consortium name="The Anopheles Genome Sequencing Consortium"/>
        </authorList>
    </citation>
    <scope>NUCLEOTIDE SEQUENCE</scope>
    <source>
        <strain evidence="1">PEST</strain>
    </source>
</reference>
<dbReference type="VEuPathDB" id="VectorBase:AGAP012486"/>
<protein>
    <submittedName>
        <fullName evidence="1">AGAP012486-PA</fullName>
    </submittedName>
</protein>
<reference evidence="1 3" key="3">
    <citation type="journal article" date="2004" name="Trends Parasitol.">
        <title>The Anopheles gambiae genome: an update.</title>
        <authorList>
            <person name="Mongin E."/>
            <person name="Louis C."/>
            <person name="Holt R.A."/>
            <person name="Birney E."/>
            <person name="Collins F.H."/>
        </authorList>
    </citation>
    <scope>NUCLEOTIDE SEQUENCE [LARGE SCALE GENOMIC DNA]</scope>
    <source>
        <strain evidence="1 3">PEST</strain>
    </source>
</reference>
<reference evidence="1 3" key="4">
    <citation type="journal article" date="2007" name="Genome Biol.">
        <title>Update of the Anopheles gambiae PEST genome assembly.</title>
        <authorList>
            <person name="Sharakhova M.V."/>
            <person name="Hammond M.P."/>
            <person name="Lobo N.F."/>
            <person name="Krzywinski J."/>
            <person name="Unger M.F."/>
            <person name="Hillenmeyer M.E."/>
            <person name="Bruggner R.V."/>
            <person name="Birney E."/>
            <person name="Collins F.H."/>
        </authorList>
    </citation>
    <scope>NUCLEOTIDE SEQUENCE [LARGE SCALE GENOMIC DNA]</scope>
    <source>
        <strain evidence="1 3">PEST</strain>
    </source>
</reference>
<proteinExistence type="predicted"/>
<reference evidence="1 3" key="1">
    <citation type="journal article" date="2002" name="Science">
        <title>The genome sequence of the malaria mosquito Anopheles gambiae.</title>
        <authorList>
            <person name="Holt R.A."/>
            <person name="Subramanian G.M."/>
            <person name="Halpern A."/>
            <person name="Sutton G.G."/>
            <person name="Charlab R."/>
            <person name="Nusskern D.R."/>
            <person name="Wincker P."/>
            <person name="Clark A.G."/>
            <person name="Ribeiro J.M."/>
            <person name="Wides R."/>
            <person name="Salzberg S.L."/>
            <person name="Loftus B."/>
            <person name="Yandell M."/>
            <person name="Majoros W.H."/>
            <person name="Rusch D.B."/>
            <person name="Lai Z."/>
            <person name="Kraft C.L."/>
            <person name="Abril J.F."/>
            <person name="Anthouard V."/>
            <person name="Arensburger P."/>
            <person name="Atkinson P.W."/>
            <person name="Baden H."/>
            <person name="de Berardinis V."/>
            <person name="Baldwin D."/>
            <person name="Benes V."/>
            <person name="Biedler J."/>
            <person name="Blass C."/>
            <person name="Bolanos R."/>
            <person name="Boscus D."/>
            <person name="Barnstead M."/>
            <person name="Cai S."/>
            <person name="Center A."/>
            <person name="Chaturverdi K."/>
            <person name="Christophides G.K."/>
            <person name="Chrystal M.A."/>
            <person name="Clamp M."/>
            <person name="Cravchik A."/>
            <person name="Curwen V."/>
            <person name="Dana A."/>
            <person name="Delcher A."/>
            <person name="Dew I."/>
            <person name="Evans C.A."/>
            <person name="Flanigan M."/>
            <person name="Grundschober-Freimoser A."/>
            <person name="Friedli L."/>
            <person name="Gu Z."/>
            <person name="Guan P."/>
            <person name="Guigo R."/>
            <person name="Hillenmeyer M.E."/>
            <person name="Hladun S.L."/>
            <person name="Hogan J.R."/>
            <person name="Hong Y.S."/>
            <person name="Hoover J."/>
            <person name="Jaillon O."/>
            <person name="Ke Z."/>
            <person name="Kodira C."/>
            <person name="Kokoza E."/>
            <person name="Koutsos A."/>
            <person name="Letunic I."/>
            <person name="Levitsky A."/>
            <person name="Liang Y."/>
            <person name="Lin J.J."/>
            <person name="Lobo N.F."/>
            <person name="Lopez J.R."/>
            <person name="Malek J.A."/>
            <person name="McIntosh T.C."/>
            <person name="Meister S."/>
            <person name="Miller J."/>
            <person name="Mobarry C."/>
            <person name="Mongin E."/>
            <person name="Murphy S.D."/>
            <person name="O'Brochta D.A."/>
            <person name="Pfannkoch C."/>
            <person name="Qi R."/>
            <person name="Regier M.A."/>
            <person name="Remington K."/>
            <person name="Shao H."/>
            <person name="Sharakhova M.V."/>
            <person name="Sitter C.D."/>
            <person name="Shetty J."/>
            <person name="Smith T.J."/>
            <person name="Strong R."/>
            <person name="Sun J."/>
            <person name="Thomasova D."/>
            <person name="Ton L.Q."/>
            <person name="Topalis P."/>
            <person name="Tu Z."/>
            <person name="Unger M.F."/>
            <person name="Walenz B."/>
            <person name="Wang A."/>
            <person name="Wang J."/>
            <person name="Wang M."/>
            <person name="Wang X."/>
            <person name="Woodford K.J."/>
            <person name="Wortman J.R."/>
            <person name="Wu M."/>
            <person name="Yao A."/>
            <person name="Zdobnov E.M."/>
            <person name="Zhang H."/>
            <person name="Zhao Q."/>
            <person name="Zhao S."/>
            <person name="Zhu S.C."/>
            <person name="Zhimulev I."/>
            <person name="Coluzzi M."/>
            <person name="della Torre A."/>
            <person name="Roth C.W."/>
            <person name="Louis C."/>
            <person name="Kalush F."/>
            <person name="Mural R.J."/>
            <person name="Myers E.W."/>
            <person name="Adams M.D."/>
            <person name="Smith H.O."/>
            <person name="Broder S."/>
            <person name="Gardner M.J."/>
            <person name="Fraser C.M."/>
            <person name="Birney E."/>
            <person name="Bork P."/>
            <person name="Brey P.T."/>
            <person name="Venter J.C."/>
            <person name="Weissenbach J."/>
            <person name="Kafatos F.C."/>
            <person name="Collins F.H."/>
            <person name="Hoffman S.L."/>
        </authorList>
    </citation>
    <scope>NUCLEOTIDE SEQUENCE [LARGE SCALE GENOMIC DNA]</scope>
    <source>
        <strain evidence="1 3">PEST</strain>
    </source>
</reference>
<reference evidence="2" key="6">
    <citation type="submission" date="2020-05" db="UniProtKB">
        <authorList>
            <consortium name="EnsemblMetazoa"/>
        </authorList>
    </citation>
    <scope>IDENTIFICATION</scope>
    <source>
        <strain evidence="2">PEST</strain>
    </source>
</reference>
<gene>
    <name evidence="1" type="ORF">AgaP_AGAP012486</name>
</gene>
<evidence type="ECO:0000313" key="2">
    <source>
        <dbReference type="EnsemblMetazoa" id="AGAP012486-PA"/>
    </source>
</evidence>
<dbReference type="AlphaFoldDB" id="A0NBY5"/>
<dbReference type="Proteomes" id="UP000007062">
    <property type="component" value="Unassembled WGS sequence"/>
</dbReference>
<name>A0NBY5_ANOGA</name>
<dbReference type="EnsemblMetazoa" id="AGAP012486-RA">
    <property type="protein sequence ID" value="AGAP012486-PA"/>
    <property type="gene ID" value="AGAP012486"/>
</dbReference>
<sequence>EDQIVRYCTAEKSSGSYFIEGRLLKEKQPTFSQPCSSAIFYNFTARVEDLSQEIVRI</sequence>
<keyword evidence="3" id="KW-1185">Reference proteome</keyword>
<evidence type="ECO:0000313" key="3">
    <source>
        <dbReference type="Proteomes" id="UP000007062"/>
    </source>
</evidence>
<feature type="non-terminal residue" evidence="1">
    <location>
        <position position="1"/>
    </location>
</feature>
<dbReference type="PaxDb" id="7165-AGAP012486-PA"/>
<organism evidence="1">
    <name type="scientific">Anopheles gambiae</name>
    <name type="common">African malaria mosquito</name>
    <dbReference type="NCBI Taxonomy" id="7165"/>
    <lineage>
        <taxon>Eukaryota</taxon>
        <taxon>Metazoa</taxon>
        <taxon>Ecdysozoa</taxon>
        <taxon>Arthropoda</taxon>
        <taxon>Hexapoda</taxon>
        <taxon>Insecta</taxon>
        <taxon>Pterygota</taxon>
        <taxon>Neoptera</taxon>
        <taxon>Endopterygota</taxon>
        <taxon>Diptera</taxon>
        <taxon>Nematocera</taxon>
        <taxon>Culicoidea</taxon>
        <taxon>Culicidae</taxon>
        <taxon>Anophelinae</taxon>
        <taxon>Anopheles</taxon>
    </lineage>
</organism>
<evidence type="ECO:0000313" key="1">
    <source>
        <dbReference type="EMBL" id="EAU77496.1"/>
    </source>
</evidence>